<reference evidence="14" key="2">
    <citation type="submission" date="2025-08" db="UniProtKB">
        <authorList>
            <consortium name="Ensembl"/>
        </authorList>
    </citation>
    <scope>IDENTIFICATION</scope>
</reference>
<dbReference type="SMART" id="SM00179">
    <property type="entry name" value="EGF_CA"/>
    <property type="match status" value="3"/>
</dbReference>
<keyword evidence="15" id="KW-1185">Reference proteome</keyword>
<comment type="similarity">
    <text evidence="9">Belongs to the LTBP family.</text>
</comment>
<organism evidence="14 15">
    <name type="scientific">Salarias fasciatus</name>
    <name type="common">Jewelled blenny</name>
    <name type="synonym">Blennius fasciatus</name>
    <dbReference type="NCBI Taxonomy" id="181472"/>
    <lineage>
        <taxon>Eukaryota</taxon>
        <taxon>Metazoa</taxon>
        <taxon>Chordata</taxon>
        <taxon>Craniata</taxon>
        <taxon>Vertebrata</taxon>
        <taxon>Euteleostomi</taxon>
        <taxon>Actinopterygii</taxon>
        <taxon>Neopterygii</taxon>
        <taxon>Teleostei</taxon>
        <taxon>Neoteleostei</taxon>
        <taxon>Acanthomorphata</taxon>
        <taxon>Ovalentaria</taxon>
        <taxon>Blenniimorphae</taxon>
        <taxon>Blenniiformes</taxon>
        <taxon>Blennioidei</taxon>
        <taxon>Blenniidae</taxon>
        <taxon>Salariinae</taxon>
        <taxon>Salarias</taxon>
    </lineage>
</organism>
<evidence type="ECO:0000256" key="10">
    <source>
        <dbReference type="PROSITE-ProRule" id="PRU00076"/>
    </source>
</evidence>
<keyword evidence="2" id="KW-0272">Extracellular matrix</keyword>
<dbReference type="InParanoid" id="A0A672H888"/>
<evidence type="ECO:0000256" key="7">
    <source>
        <dbReference type="ARBA" id="ARBA00023180"/>
    </source>
</evidence>
<evidence type="ECO:0008006" key="16">
    <source>
        <dbReference type="Google" id="ProtNLM"/>
    </source>
</evidence>
<protein>
    <recommendedName>
        <fullName evidence="16">Latent transforming growth factor beta binding protein 4</fullName>
    </recommendedName>
</protein>
<keyword evidence="3 10" id="KW-0245">EGF-like domain</keyword>
<comment type="subcellular location">
    <subcellularLocation>
        <location evidence="1">Secreted</location>
        <location evidence="1">Extracellular space</location>
        <location evidence="1">Extracellular matrix</location>
    </subcellularLocation>
</comment>
<proteinExistence type="inferred from homology"/>
<evidence type="ECO:0000256" key="9">
    <source>
        <dbReference type="ARBA" id="ARBA00038081"/>
    </source>
</evidence>
<dbReference type="FunFam" id="2.10.25.10:FF:000115">
    <property type="entry name" value="latent-transforming growth factor beta-binding protein 4 isoform X2"/>
    <property type="match status" value="1"/>
</dbReference>
<dbReference type="Pfam" id="PF00683">
    <property type="entry name" value="TB"/>
    <property type="match status" value="1"/>
</dbReference>
<keyword evidence="8" id="KW-0340">Growth factor binding</keyword>
<dbReference type="AlphaFoldDB" id="A0A672H888"/>
<evidence type="ECO:0000256" key="4">
    <source>
        <dbReference type="ARBA" id="ARBA00022729"/>
    </source>
</evidence>
<keyword evidence="4" id="KW-0732">Signal</keyword>
<evidence type="ECO:0000256" key="2">
    <source>
        <dbReference type="ARBA" id="ARBA00022530"/>
    </source>
</evidence>
<reference evidence="14" key="1">
    <citation type="submission" date="2019-06" db="EMBL/GenBank/DDBJ databases">
        <authorList>
            <consortium name="Wellcome Sanger Institute Data Sharing"/>
        </authorList>
    </citation>
    <scope>NUCLEOTIDE SEQUENCE [LARGE SCALE GENOMIC DNA]</scope>
</reference>
<dbReference type="PANTHER" id="PTHR24034">
    <property type="entry name" value="EGF-LIKE DOMAIN-CONTAINING PROTEIN"/>
    <property type="match status" value="1"/>
</dbReference>
<dbReference type="SUPFAM" id="SSF57184">
    <property type="entry name" value="Growth factor receptor domain"/>
    <property type="match status" value="1"/>
</dbReference>
<dbReference type="Ensembl" id="ENSSFAT00005026366.1">
    <property type="protein sequence ID" value="ENSSFAP00005025353.1"/>
    <property type="gene ID" value="ENSSFAG00005013045.1"/>
</dbReference>
<dbReference type="PROSITE" id="PS00010">
    <property type="entry name" value="ASX_HYDROXYL"/>
    <property type="match status" value="1"/>
</dbReference>
<dbReference type="Pfam" id="PF07645">
    <property type="entry name" value="EGF_CA"/>
    <property type="match status" value="2"/>
</dbReference>
<dbReference type="InterPro" id="IPR017878">
    <property type="entry name" value="TB_dom"/>
</dbReference>
<dbReference type="PANTHER" id="PTHR24034:SF140">
    <property type="entry name" value="LATENT-TRANSFORMING GROWTH FACTOR BETA-BINDING PROTEIN 1"/>
    <property type="match status" value="1"/>
</dbReference>
<dbReference type="PROSITE" id="PS50026">
    <property type="entry name" value="EGF_3"/>
    <property type="match status" value="1"/>
</dbReference>
<dbReference type="GO" id="GO:0005509">
    <property type="term" value="F:calcium ion binding"/>
    <property type="evidence" value="ECO:0007669"/>
    <property type="project" value="InterPro"/>
</dbReference>
<feature type="domain" description="TB" evidence="13">
    <location>
        <begin position="50"/>
        <end position="91"/>
    </location>
</feature>
<feature type="domain" description="EGF-like" evidence="12">
    <location>
        <begin position="230"/>
        <end position="270"/>
    </location>
</feature>
<dbReference type="InterPro" id="IPR036773">
    <property type="entry name" value="TB_dom_sf"/>
</dbReference>
<name>A0A672H888_SALFA</name>
<evidence type="ECO:0000256" key="3">
    <source>
        <dbReference type="ARBA" id="ARBA00022536"/>
    </source>
</evidence>
<dbReference type="PROSITE" id="PS01187">
    <property type="entry name" value="EGF_CA"/>
    <property type="match status" value="1"/>
</dbReference>
<dbReference type="FunFam" id="2.10.25.10:FF:000056">
    <property type="entry name" value="Latent-transforming growth factor beta-binding protein 3 isoform 2"/>
    <property type="match status" value="1"/>
</dbReference>
<comment type="caution">
    <text evidence="10">Lacks conserved residue(s) required for the propagation of feature annotation.</text>
</comment>
<dbReference type="InterPro" id="IPR018097">
    <property type="entry name" value="EGF_Ca-bd_CS"/>
</dbReference>
<keyword evidence="5" id="KW-0677">Repeat</keyword>
<dbReference type="Pfam" id="PF00008">
    <property type="entry name" value="EGF"/>
    <property type="match status" value="1"/>
</dbReference>
<evidence type="ECO:0000256" key="5">
    <source>
        <dbReference type="ARBA" id="ARBA00022737"/>
    </source>
</evidence>
<keyword evidence="6" id="KW-1015">Disulfide bond</keyword>
<evidence type="ECO:0000256" key="6">
    <source>
        <dbReference type="ARBA" id="ARBA00023157"/>
    </source>
</evidence>
<dbReference type="InterPro" id="IPR049883">
    <property type="entry name" value="NOTCH1_EGF-like"/>
</dbReference>
<dbReference type="FunFam" id="2.10.25.10:FF:000046">
    <property type="entry name" value="Latent-transforming growth factor beta-binding protein 1 isoform x2"/>
    <property type="match status" value="1"/>
</dbReference>
<evidence type="ECO:0000259" key="12">
    <source>
        <dbReference type="PROSITE" id="PS50026"/>
    </source>
</evidence>
<dbReference type="Gene3D" id="2.10.25.10">
    <property type="entry name" value="Laminin"/>
    <property type="match status" value="3"/>
</dbReference>
<evidence type="ECO:0000256" key="1">
    <source>
        <dbReference type="ARBA" id="ARBA00004498"/>
    </source>
</evidence>
<dbReference type="Proteomes" id="UP000472267">
    <property type="component" value="Chromosome 14"/>
</dbReference>
<dbReference type="InterPro" id="IPR000152">
    <property type="entry name" value="EGF-type_Asp/Asn_hydroxyl_site"/>
</dbReference>
<dbReference type="CDD" id="cd00054">
    <property type="entry name" value="EGF_CA"/>
    <property type="match status" value="2"/>
</dbReference>
<evidence type="ECO:0000313" key="14">
    <source>
        <dbReference type="Ensembl" id="ENSSFAP00005025353.1"/>
    </source>
</evidence>
<dbReference type="GO" id="GO:0019838">
    <property type="term" value="F:growth factor binding"/>
    <property type="evidence" value="ECO:0007669"/>
    <property type="project" value="UniProtKB-KW"/>
</dbReference>
<evidence type="ECO:0000259" key="13">
    <source>
        <dbReference type="PROSITE" id="PS51364"/>
    </source>
</evidence>
<evidence type="ECO:0000256" key="11">
    <source>
        <dbReference type="SAM" id="MobiDB-lite"/>
    </source>
</evidence>
<dbReference type="Gene3D" id="3.90.290.10">
    <property type="entry name" value="TGF-beta binding (TB) domain"/>
    <property type="match status" value="1"/>
</dbReference>
<dbReference type="InterPro" id="IPR000742">
    <property type="entry name" value="EGF"/>
</dbReference>
<keyword evidence="7" id="KW-0325">Glycoprotein</keyword>
<sequence length="281" mass="30677">MVRICVGGVCVNTVGSYYCSCPPPLVLDDTQRNCVNSSHLTVGKTPRSVTHWTRNTAVSPLLGAQVTFTDCCCLYGDGWGMGCALCPPSDSGLFPPYGLDFFPPVLVPGRDFSRSDYEDYPPAGGSRRGFGGRSPASVGLPEDSYRRPDFRCGVLRPAERRPLLGLTPVRLSPSTGYFSEGDFSYGLSAAEDCGILHGCENGRCIRVAEGYTCDCYPGYELDMTSMTCIDVNECEDSVAMEFPCVNARCVNTDGSFRCVCRRGYVVSRRTNHCFTEKEKPK</sequence>
<feature type="region of interest" description="Disordered" evidence="11">
    <location>
        <begin position="122"/>
        <end position="144"/>
    </location>
</feature>
<dbReference type="SUPFAM" id="SSF57581">
    <property type="entry name" value="TB module/8-cys domain"/>
    <property type="match status" value="1"/>
</dbReference>
<keyword evidence="2" id="KW-0964">Secreted</keyword>
<evidence type="ECO:0000256" key="8">
    <source>
        <dbReference type="ARBA" id="ARBA00023183"/>
    </source>
</evidence>
<dbReference type="PROSITE" id="PS51364">
    <property type="entry name" value="TB"/>
    <property type="match status" value="1"/>
</dbReference>
<reference evidence="14" key="3">
    <citation type="submission" date="2025-09" db="UniProtKB">
        <authorList>
            <consortium name="Ensembl"/>
        </authorList>
    </citation>
    <scope>IDENTIFICATION</scope>
</reference>
<accession>A0A672H888</accession>
<dbReference type="InterPro" id="IPR001881">
    <property type="entry name" value="EGF-like_Ca-bd_dom"/>
</dbReference>
<dbReference type="SMART" id="SM00181">
    <property type="entry name" value="EGF"/>
    <property type="match status" value="3"/>
</dbReference>
<evidence type="ECO:0000313" key="15">
    <source>
        <dbReference type="Proteomes" id="UP000472267"/>
    </source>
</evidence>
<dbReference type="InterPro" id="IPR009030">
    <property type="entry name" value="Growth_fac_rcpt_cys_sf"/>
</dbReference>
<dbReference type="InterPro" id="IPR050751">
    <property type="entry name" value="ECM_structural_protein"/>
</dbReference>